<protein>
    <submittedName>
        <fullName evidence="2">Nucleosidase</fullName>
        <ecNumber evidence="2">3.2.2.1</ecNumber>
    </submittedName>
</protein>
<dbReference type="RefSeq" id="WP_020935753.1">
    <property type="nucleotide sequence ID" value="NC_021915.1"/>
</dbReference>
<organism evidence="2 3">
    <name type="scientific">Corynebacterium maris DSM 45190</name>
    <dbReference type="NCBI Taxonomy" id="1224163"/>
    <lineage>
        <taxon>Bacteria</taxon>
        <taxon>Bacillati</taxon>
        <taxon>Actinomycetota</taxon>
        <taxon>Actinomycetes</taxon>
        <taxon>Mycobacteriales</taxon>
        <taxon>Corynebacteriaceae</taxon>
        <taxon>Corynebacterium</taxon>
    </lineage>
</organism>
<dbReference type="Pfam" id="PF01048">
    <property type="entry name" value="PNP_UDP_1"/>
    <property type="match status" value="1"/>
</dbReference>
<dbReference type="GO" id="GO:0008930">
    <property type="term" value="F:methylthioadenosine nucleosidase activity"/>
    <property type="evidence" value="ECO:0007669"/>
    <property type="project" value="TreeGrafter"/>
</dbReference>
<reference evidence="2 3" key="1">
    <citation type="submission" date="2012-11" db="EMBL/GenBank/DDBJ databases">
        <title>The complete genome sequence of Corynebacterium maris Coryn-1 (=DSM 45190).</title>
        <authorList>
            <person name="Schaffert L."/>
            <person name="Albersmeier A."/>
            <person name="Kalinowski J."/>
            <person name="Ruckert C."/>
        </authorList>
    </citation>
    <scope>NUCLEOTIDE SEQUENCE [LARGE SCALE GENOMIC DNA]</scope>
    <source>
        <strain evidence="3">Coryn-1</strain>
    </source>
</reference>
<dbReference type="NCBIfam" id="NF004168">
    <property type="entry name" value="PRK05634.1"/>
    <property type="match status" value="1"/>
</dbReference>
<dbReference type="eggNOG" id="COG0775">
    <property type="taxonomic scope" value="Bacteria"/>
</dbReference>
<sequence>MTASEILFVSATTEEAAHLPPGSDVLVTGVGTINATIALSRRLADGLPGRLINVGTAGALIDGHAGVYEITSALQHDFSDDMISIMTGRPYPNLVEIPAVTDLPKATLATGDAFISDSETRTRLAGRAELVDMEGYAVARVGAAYGVPVTLLKQVSDSADEAASLTWFDAVDRGARELARAVAVVRSWN</sequence>
<dbReference type="GO" id="GO:0009116">
    <property type="term" value="P:nucleoside metabolic process"/>
    <property type="evidence" value="ECO:0007669"/>
    <property type="project" value="InterPro"/>
</dbReference>
<accession>S5TLS1</accession>
<keyword evidence="2" id="KW-0326">Glycosidase</keyword>
<dbReference type="HOGENOM" id="CLU_107471_1_0_11"/>
<dbReference type="GO" id="GO:0019284">
    <property type="term" value="P:L-methionine salvage from S-adenosylmethionine"/>
    <property type="evidence" value="ECO:0007669"/>
    <property type="project" value="TreeGrafter"/>
</dbReference>
<dbReference type="AlphaFoldDB" id="S5TLS1"/>
<gene>
    <name evidence="2" type="ORF">B841_11745</name>
</gene>
<dbReference type="PANTHER" id="PTHR46832">
    <property type="entry name" value="5'-METHYLTHIOADENOSINE/S-ADENOSYLHOMOCYSTEINE NUCLEOSIDASE"/>
    <property type="match status" value="1"/>
</dbReference>
<dbReference type="Gene3D" id="3.40.50.1580">
    <property type="entry name" value="Nucleoside phosphorylase domain"/>
    <property type="match status" value="1"/>
</dbReference>
<dbReference type="SUPFAM" id="SSF53167">
    <property type="entry name" value="Purine and uridine phosphorylases"/>
    <property type="match status" value="1"/>
</dbReference>
<dbReference type="EMBL" id="CP003924">
    <property type="protein sequence ID" value="AGS35821.1"/>
    <property type="molecule type" value="Genomic_DNA"/>
</dbReference>
<dbReference type="KEGG" id="cmd:B841_11745"/>
<dbReference type="InterPro" id="IPR000845">
    <property type="entry name" value="Nucleoside_phosphorylase_d"/>
</dbReference>
<dbReference type="STRING" id="1224163.B841_11745"/>
<dbReference type="InterPro" id="IPR035994">
    <property type="entry name" value="Nucleoside_phosphorylase_sf"/>
</dbReference>
<dbReference type="GO" id="GO:0008782">
    <property type="term" value="F:adenosylhomocysteine nucleosidase activity"/>
    <property type="evidence" value="ECO:0007669"/>
    <property type="project" value="TreeGrafter"/>
</dbReference>
<evidence type="ECO:0000259" key="1">
    <source>
        <dbReference type="Pfam" id="PF01048"/>
    </source>
</evidence>
<keyword evidence="3" id="KW-1185">Reference proteome</keyword>
<dbReference type="EC" id="3.2.2.1" evidence="2"/>
<dbReference type="OrthoDB" id="3852236at2"/>
<keyword evidence="2" id="KW-0378">Hydrolase</keyword>
<dbReference type="Proteomes" id="UP000015388">
    <property type="component" value="Chromosome"/>
</dbReference>
<dbReference type="PATRIC" id="fig|1224163.3.peg.2371"/>
<proteinExistence type="predicted"/>
<name>S5TLS1_9CORY</name>
<feature type="domain" description="Nucleoside phosphorylase" evidence="1">
    <location>
        <begin position="25"/>
        <end position="182"/>
    </location>
</feature>
<evidence type="ECO:0000313" key="3">
    <source>
        <dbReference type="Proteomes" id="UP000015388"/>
    </source>
</evidence>
<evidence type="ECO:0000313" key="2">
    <source>
        <dbReference type="EMBL" id="AGS35821.1"/>
    </source>
</evidence>
<dbReference type="PANTHER" id="PTHR46832:SF1">
    <property type="entry name" value="5'-METHYLTHIOADENOSINE_S-ADENOSYLHOMOCYSTEINE NUCLEOSIDASE"/>
    <property type="match status" value="1"/>
</dbReference>
<dbReference type="GO" id="GO:0005829">
    <property type="term" value="C:cytosol"/>
    <property type="evidence" value="ECO:0007669"/>
    <property type="project" value="TreeGrafter"/>
</dbReference>